<evidence type="ECO:0000259" key="1">
    <source>
        <dbReference type="SMART" id="SM01321"/>
    </source>
</evidence>
<dbReference type="EMBL" id="LT670817">
    <property type="protein sequence ID" value="SHG77822.1"/>
    <property type="molecule type" value="Genomic_DNA"/>
</dbReference>
<dbReference type="InterPro" id="IPR036515">
    <property type="entry name" value="Transposase_17_sf"/>
</dbReference>
<evidence type="ECO:0000313" key="3">
    <source>
        <dbReference type="Proteomes" id="UP000189796"/>
    </source>
</evidence>
<dbReference type="PANTHER" id="PTHR36966">
    <property type="entry name" value="REP-ASSOCIATED TYROSINE TRANSPOSASE"/>
    <property type="match status" value="1"/>
</dbReference>
<dbReference type="SUPFAM" id="SSF143422">
    <property type="entry name" value="Transposase IS200-like"/>
    <property type="match status" value="1"/>
</dbReference>
<accession>A0A1M5ML98</accession>
<dbReference type="GO" id="GO:0004803">
    <property type="term" value="F:transposase activity"/>
    <property type="evidence" value="ECO:0007669"/>
    <property type="project" value="InterPro"/>
</dbReference>
<dbReference type="SMART" id="SM01321">
    <property type="entry name" value="Y1_Tnp"/>
    <property type="match status" value="1"/>
</dbReference>
<dbReference type="NCBIfam" id="NF047646">
    <property type="entry name" value="REP_Tyr_transpos"/>
    <property type="match status" value="1"/>
</dbReference>
<reference evidence="2 3" key="1">
    <citation type="submission" date="2016-11" db="EMBL/GenBank/DDBJ databases">
        <authorList>
            <person name="Jaros S."/>
            <person name="Januszkiewicz K."/>
            <person name="Wedrychowicz H."/>
        </authorList>
    </citation>
    <scope>NUCLEOTIDE SEQUENCE [LARGE SCALE GENOMIC DNA]</scope>
    <source>
        <strain evidence="2 3">GAS138</strain>
    </source>
</reference>
<gene>
    <name evidence="2" type="ORF">SAMN05443248_2626</name>
</gene>
<dbReference type="PANTHER" id="PTHR36966:SF1">
    <property type="entry name" value="REP-ASSOCIATED TYROSINE TRANSPOSASE"/>
    <property type="match status" value="1"/>
</dbReference>
<dbReference type="RefSeq" id="WP_079601586.1">
    <property type="nucleotide sequence ID" value="NZ_LT670817.1"/>
</dbReference>
<evidence type="ECO:0000313" key="2">
    <source>
        <dbReference type="EMBL" id="SHG77822.1"/>
    </source>
</evidence>
<feature type="domain" description="Transposase IS200-like" evidence="1">
    <location>
        <begin position="9"/>
        <end position="132"/>
    </location>
</feature>
<protein>
    <submittedName>
        <fullName evidence="2">Putative transposase</fullName>
    </submittedName>
</protein>
<dbReference type="OrthoDB" id="9794403at2"/>
<dbReference type="Gene3D" id="3.30.70.1290">
    <property type="entry name" value="Transposase IS200-like"/>
    <property type="match status" value="1"/>
</dbReference>
<dbReference type="Proteomes" id="UP000189796">
    <property type="component" value="Chromosome I"/>
</dbReference>
<dbReference type="InterPro" id="IPR052715">
    <property type="entry name" value="RAYT_transposase"/>
</dbReference>
<proteinExistence type="predicted"/>
<dbReference type="AlphaFoldDB" id="A0A1M5ML98"/>
<dbReference type="InterPro" id="IPR002686">
    <property type="entry name" value="Transposase_17"/>
</dbReference>
<organism evidence="2 3">
    <name type="scientific">Bradyrhizobium erythrophlei</name>
    <dbReference type="NCBI Taxonomy" id="1437360"/>
    <lineage>
        <taxon>Bacteria</taxon>
        <taxon>Pseudomonadati</taxon>
        <taxon>Pseudomonadota</taxon>
        <taxon>Alphaproteobacteria</taxon>
        <taxon>Hyphomicrobiales</taxon>
        <taxon>Nitrobacteraceae</taxon>
        <taxon>Bradyrhizobium</taxon>
    </lineage>
</organism>
<dbReference type="GO" id="GO:0043565">
    <property type="term" value="F:sequence-specific DNA binding"/>
    <property type="evidence" value="ECO:0007669"/>
    <property type="project" value="TreeGrafter"/>
</dbReference>
<sequence length="178" mass="21103">MTNYRRNFLAGGSFFFTVNLAERRLRLLTDHIDELRKAFRETRQHHPFTTDAVVVLPDHLHAVWTLPEGDRDFATRWRLIKSTFSRSLATGETISKSRAARGERGIWQRRYWEHTIRDEDDFARHVDYVHINPVKHGLVMRVRDWPYSSFHRLVERGVYPEDWGGDVADRSGDFGERH</sequence>
<dbReference type="Pfam" id="PF01797">
    <property type="entry name" value="Y1_Tnp"/>
    <property type="match status" value="1"/>
</dbReference>
<name>A0A1M5ML98_9BRAD</name>
<dbReference type="GO" id="GO:0006313">
    <property type="term" value="P:DNA transposition"/>
    <property type="evidence" value="ECO:0007669"/>
    <property type="project" value="InterPro"/>
</dbReference>